<gene>
    <name evidence="3" type="ORF">KHA97_20480</name>
</gene>
<dbReference type="InterPro" id="IPR050155">
    <property type="entry name" value="HAD-like_hydrolase_sf"/>
</dbReference>
<organism evidence="3 4">
    <name type="scientific">Lederbergia citri</name>
    <dbReference type="NCBI Taxonomy" id="2833580"/>
    <lineage>
        <taxon>Bacteria</taxon>
        <taxon>Bacillati</taxon>
        <taxon>Bacillota</taxon>
        <taxon>Bacilli</taxon>
        <taxon>Bacillales</taxon>
        <taxon>Bacillaceae</taxon>
        <taxon>Lederbergia</taxon>
    </lineage>
</organism>
<evidence type="ECO:0000313" key="3">
    <source>
        <dbReference type="EMBL" id="MBS4197425.1"/>
    </source>
</evidence>
<name>A0A942TGW7_9BACI</name>
<dbReference type="PANTHER" id="PTHR43434">
    <property type="entry name" value="PHOSPHOGLYCOLATE PHOSPHATASE"/>
    <property type="match status" value="1"/>
</dbReference>
<proteinExistence type="predicted"/>
<comment type="caution">
    <text evidence="3">The sequence shown here is derived from an EMBL/GenBank/DDBJ whole genome shotgun (WGS) entry which is preliminary data.</text>
</comment>
<dbReference type="Pfam" id="PF00702">
    <property type="entry name" value="Hydrolase"/>
    <property type="match status" value="1"/>
</dbReference>
<evidence type="ECO:0000313" key="4">
    <source>
        <dbReference type="Proteomes" id="UP000681414"/>
    </source>
</evidence>
<dbReference type="AlphaFoldDB" id="A0A942TGW7"/>
<keyword evidence="2" id="KW-0460">Magnesium</keyword>
<dbReference type="GO" id="GO:0008967">
    <property type="term" value="F:phosphoglycolate phosphatase activity"/>
    <property type="evidence" value="ECO:0007669"/>
    <property type="project" value="TreeGrafter"/>
</dbReference>
<protein>
    <submittedName>
        <fullName evidence="3">HAD family hydrolase</fullName>
    </submittedName>
</protein>
<dbReference type="SFLD" id="SFLDS00003">
    <property type="entry name" value="Haloacid_Dehalogenase"/>
    <property type="match status" value="1"/>
</dbReference>
<dbReference type="RefSeq" id="WP_213126651.1">
    <property type="nucleotide sequence ID" value="NZ_JAGYPG010000004.1"/>
</dbReference>
<keyword evidence="1 3" id="KW-0378">Hydrolase</keyword>
<evidence type="ECO:0000256" key="1">
    <source>
        <dbReference type="ARBA" id="ARBA00022801"/>
    </source>
</evidence>
<dbReference type="Proteomes" id="UP000681414">
    <property type="component" value="Unassembled WGS sequence"/>
</dbReference>
<dbReference type="InterPro" id="IPR023214">
    <property type="entry name" value="HAD_sf"/>
</dbReference>
<dbReference type="Gene3D" id="3.40.50.1000">
    <property type="entry name" value="HAD superfamily/HAD-like"/>
    <property type="match status" value="1"/>
</dbReference>
<dbReference type="GO" id="GO:0006281">
    <property type="term" value="P:DNA repair"/>
    <property type="evidence" value="ECO:0007669"/>
    <property type="project" value="TreeGrafter"/>
</dbReference>
<dbReference type="InterPro" id="IPR036412">
    <property type="entry name" value="HAD-like_sf"/>
</dbReference>
<dbReference type="SUPFAM" id="SSF56784">
    <property type="entry name" value="HAD-like"/>
    <property type="match status" value="1"/>
</dbReference>
<accession>A0A942TGW7</accession>
<dbReference type="PANTHER" id="PTHR43434:SF1">
    <property type="entry name" value="PHOSPHOGLYCOLATE PHOSPHATASE"/>
    <property type="match status" value="1"/>
</dbReference>
<reference evidence="3 4" key="1">
    <citation type="submission" date="2021-05" db="EMBL/GenBank/DDBJ databases">
        <title>Novel Bacillus species.</title>
        <authorList>
            <person name="Liu G."/>
        </authorList>
    </citation>
    <scope>NUCLEOTIDE SEQUENCE [LARGE SCALE GENOMIC DNA]</scope>
    <source>
        <strain evidence="4">FJAT-49780</strain>
    </source>
</reference>
<keyword evidence="4" id="KW-1185">Reference proteome</keyword>
<evidence type="ECO:0000256" key="2">
    <source>
        <dbReference type="ARBA" id="ARBA00022842"/>
    </source>
</evidence>
<dbReference type="SFLD" id="SFLDG01129">
    <property type="entry name" value="C1.5:_HAD__Beta-PGM__Phosphata"/>
    <property type="match status" value="1"/>
</dbReference>
<dbReference type="EMBL" id="JAGYPG010000004">
    <property type="protein sequence ID" value="MBS4197425.1"/>
    <property type="molecule type" value="Genomic_DNA"/>
</dbReference>
<sequence>MIKTVLFDVDGVLLSEERYFDASALTVWEILYSHNYLGLNAEKFKVDYSDSEIEEIRNLVFEQDLVLKFQKSCGLNANWDMIYLTLAYQLVRLLEQVNNSEQVAQWVSNEINREVLMEIGKSLSGKEIKLDFATFLDDFKHSERTKEGLFNHLDYLAKEKLGVEKTVFGEIGELWSTCEHVSQEWYVGDRHVLASTGRPSVQKGKKGFLSAEKVLAPTEEIALLFEALKTAGITIGIGTGRPELETIEPFQYLGWLKYFDVNYIVTADDVLAAERAFPDATPLSKPNPFTYVKALSGKKKTDQECIVEKMPIPNGKETLIVGDSFADLLAARKMGCTFAAVLTGLSGKGARAEFEKHHAEYILDSVIDIKELVMSLVK</sequence>